<dbReference type="Proteomes" id="UP000245124">
    <property type="component" value="Unassembled WGS sequence"/>
</dbReference>
<reference evidence="1 2" key="1">
    <citation type="submission" date="2017-06" db="EMBL/GenBank/DDBJ databases">
        <title>Genome sequencing of cyanobaciteial culture collection at National Institute for Environmental Studies (NIES).</title>
        <authorList>
            <person name="Hirose Y."/>
            <person name="Shimura Y."/>
            <person name="Fujisawa T."/>
            <person name="Nakamura Y."/>
            <person name="Kawachi M."/>
        </authorList>
    </citation>
    <scope>NUCLEOTIDE SEQUENCE [LARGE SCALE GENOMIC DNA]</scope>
    <source>
        <strain evidence="1 2">NIES-4072</strain>
    </source>
</reference>
<evidence type="ECO:0000313" key="1">
    <source>
        <dbReference type="EMBL" id="GBG18120.1"/>
    </source>
</evidence>
<protein>
    <submittedName>
        <fullName evidence="1">Uncharacterized protein</fullName>
    </submittedName>
</protein>
<name>A0A2R5FHK8_NOSCO</name>
<comment type="caution">
    <text evidence="1">The sequence shown here is derived from an EMBL/GenBank/DDBJ whole genome shotgun (WGS) entry which is preliminary data.</text>
</comment>
<keyword evidence="2" id="KW-1185">Reference proteome</keyword>
<evidence type="ECO:0000313" key="2">
    <source>
        <dbReference type="Proteomes" id="UP000245124"/>
    </source>
</evidence>
<organism evidence="1 2">
    <name type="scientific">Nostoc commune NIES-4072</name>
    <dbReference type="NCBI Taxonomy" id="2005467"/>
    <lineage>
        <taxon>Bacteria</taxon>
        <taxon>Bacillati</taxon>
        <taxon>Cyanobacteriota</taxon>
        <taxon>Cyanophyceae</taxon>
        <taxon>Nostocales</taxon>
        <taxon>Nostocaceae</taxon>
        <taxon>Nostoc</taxon>
    </lineage>
</organism>
<proteinExistence type="predicted"/>
<sequence length="77" mass="9000">MQFVKKINRLKLPDFTGAENLEQQQIELAKGDRTTILPEKSLSFTFRTSTLRLTLRLWMLAKKSPINLSIVLLFPYF</sequence>
<dbReference type="EMBL" id="BDUD01000001">
    <property type="protein sequence ID" value="GBG18120.1"/>
    <property type="molecule type" value="Genomic_DNA"/>
</dbReference>
<dbReference type="AlphaFoldDB" id="A0A2R5FHK8"/>
<gene>
    <name evidence="1" type="ORF">NIES4072_17840</name>
</gene>
<accession>A0A2R5FHK8</accession>